<keyword evidence="1" id="KW-0677">Repeat</keyword>
<feature type="domain" description="MIR" evidence="2">
    <location>
        <begin position="161"/>
        <end position="214"/>
    </location>
</feature>
<dbReference type="EMBL" id="CAJVPQ010000295">
    <property type="protein sequence ID" value="CAG8467772.1"/>
    <property type="molecule type" value="Genomic_DNA"/>
</dbReference>
<dbReference type="OrthoDB" id="2311246at2759"/>
<evidence type="ECO:0000259" key="2">
    <source>
        <dbReference type="PROSITE" id="PS50919"/>
    </source>
</evidence>
<dbReference type="SUPFAM" id="SSF82109">
    <property type="entry name" value="MIR domain"/>
    <property type="match status" value="1"/>
</dbReference>
<keyword evidence="4" id="KW-1185">Reference proteome</keyword>
<dbReference type="AlphaFoldDB" id="A0A9N8VYT0"/>
<accession>A0A9N8VYT0</accession>
<evidence type="ECO:0000313" key="3">
    <source>
        <dbReference type="EMBL" id="CAG8467772.1"/>
    </source>
</evidence>
<gene>
    <name evidence="3" type="ORF">FCALED_LOCUS2065</name>
</gene>
<evidence type="ECO:0000313" key="4">
    <source>
        <dbReference type="Proteomes" id="UP000789570"/>
    </source>
</evidence>
<comment type="caution">
    <text evidence="3">The sequence shown here is derived from an EMBL/GenBank/DDBJ whole genome shotgun (WGS) entry which is preliminary data.</text>
</comment>
<name>A0A9N8VYT0_9GLOM</name>
<dbReference type="PROSITE" id="PS50919">
    <property type="entry name" value="MIR"/>
    <property type="match status" value="1"/>
</dbReference>
<dbReference type="Proteomes" id="UP000789570">
    <property type="component" value="Unassembled WGS sequence"/>
</dbReference>
<organism evidence="3 4">
    <name type="scientific">Funneliformis caledonium</name>
    <dbReference type="NCBI Taxonomy" id="1117310"/>
    <lineage>
        <taxon>Eukaryota</taxon>
        <taxon>Fungi</taxon>
        <taxon>Fungi incertae sedis</taxon>
        <taxon>Mucoromycota</taxon>
        <taxon>Glomeromycotina</taxon>
        <taxon>Glomeromycetes</taxon>
        <taxon>Glomerales</taxon>
        <taxon>Glomeraceae</taxon>
        <taxon>Funneliformis</taxon>
    </lineage>
</organism>
<dbReference type="Gene3D" id="2.80.10.50">
    <property type="match status" value="1"/>
</dbReference>
<reference evidence="3" key="1">
    <citation type="submission" date="2021-06" db="EMBL/GenBank/DDBJ databases">
        <authorList>
            <person name="Kallberg Y."/>
            <person name="Tangrot J."/>
            <person name="Rosling A."/>
        </authorList>
    </citation>
    <scope>NUCLEOTIDE SEQUENCE</scope>
    <source>
        <strain evidence="3">UK204</strain>
    </source>
</reference>
<sequence length="315" mass="36780">MDFPKYNGTCHPNKYVKHMRAYCKVNRITNEQDILELCTLMIDSNITIPDDINNIDKLVNTLKSHSTFNIFKDSCKGKLQKMKYIPEKEDNFTATFFAKFRTLCNDAEINDPDEIKKLLINTYSSNKFFKDEFEKMSDIMNSKNQIDETFKLFHEIACDESNVIKYGSLIALKNVTTGRYLSSCEINYMSTKAQVVFANDKLPNKNALWFLKNCSEKEVPYNVESRFKLMHKETNMELYASRDDKSPTTGQREGTYPVVKVVLLNVYNIRYNYNRIVRNHDFTFTIGDEVFYEVIGHYDKIGANDAWCIELVENI</sequence>
<proteinExistence type="predicted"/>
<protein>
    <submittedName>
        <fullName evidence="3">9163_t:CDS:1</fullName>
    </submittedName>
</protein>
<evidence type="ECO:0000256" key="1">
    <source>
        <dbReference type="ARBA" id="ARBA00022737"/>
    </source>
</evidence>
<dbReference type="InterPro" id="IPR016093">
    <property type="entry name" value="MIR_motif"/>
</dbReference>
<dbReference type="InterPro" id="IPR036300">
    <property type="entry name" value="MIR_dom_sf"/>
</dbReference>